<dbReference type="SUPFAM" id="SSF51735">
    <property type="entry name" value="NAD(P)-binding Rossmann-fold domains"/>
    <property type="match status" value="1"/>
</dbReference>
<comment type="similarity">
    <text evidence="1">Belongs to the short-chain dehydrogenases/reductases (SDR) family.</text>
</comment>
<organism evidence="3 4">
    <name type="scientific">Pseudomonas viridiflava</name>
    <name type="common">Phytomonas viridiflava</name>
    <dbReference type="NCBI Taxonomy" id="33069"/>
    <lineage>
        <taxon>Bacteria</taxon>
        <taxon>Pseudomonadati</taxon>
        <taxon>Pseudomonadota</taxon>
        <taxon>Gammaproteobacteria</taxon>
        <taxon>Pseudomonadales</taxon>
        <taxon>Pseudomonadaceae</taxon>
        <taxon>Pseudomonas</taxon>
    </lineage>
</organism>
<evidence type="ECO:0000256" key="2">
    <source>
        <dbReference type="ARBA" id="ARBA00023002"/>
    </source>
</evidence>
<keyword evidence="2" id="KW-0560">Oxidoreductase</keyword>
<accession>A0A1Y6JI43</accession>
<dbReference type="PANTHER" id="PTHR24321">
    <property type="entry name" value="DEHYDROGENASES, SHORT CHAIN"/>
    <property type="match status" value="1"/>
</dbReference>
<dbReference type="EMBL" id="LT855380">
    <property type="protein sequence ID" value="SMS07973.1"/>
    <property type="molecule type" value="Genomic_DNA"/>
</dbReference>
<dbReference type="RefSeq" id="WP_088234354.1">
    <property type="nucleotide sequence ID" value="NZ_LT855380.1"/>
</dbReference>
<dbReference type="FunFam" id="3.40.50.720:FF:000084">
    <property type="entry name" value="Short-chain dehydrogenase reductase"/>
    <property type="match status" value="1"/>
</dbReference>
<dbReference type="PRINTS" id="PR00080">
    <property type="entry name" value="SDRFAMILY"/>
</dbReference>
<proteinExistence type="inferred from homology"/>
<dbReference type="Proteomes" id="UP000196842">
    <property type="component" value="Chromosome I"/>
</dbReference>
<dbReference type="KEGG" id="pvd:CFBP1590_0388"/>
<dbReference type="AlphaFoldDB" id="A0A1Y6JI43"/>
<protein>
    <submittedName>
        <fullName evidence="3">Short-chain dehydrogenase</fullName>
    </submittedName>
</protein>
<dbReference type="PRINTS" id="PR00081">
    <property type="entry name" value="GDHRDH"/>
</dbReference>
<dbReference type="Pfam" id="PF13561">
    <property type="entry name" value="adh_short_C2"/>
    <property type="match status" value="1"/>
</dbReference>
<evidence type="ECO:0000313" key="3">
    <source>
        <dbReference type="EMBL" id="SMS07973.1"/>
    </source>
</evidence>
<gene>
    <name evidence="3" type="ORF">CFBP1590_0388</name>
</gene>
<sequence>MDNKLTSTIAIITGAAQGIGAAIAQRFVQEGCFVYVTDVNDVLGRATVKALGDRACYLDLDVRSEKDWQRVTTHVLEAHGRLDVVVNNAGITGFEEGAVQHDPEHASLEDWQAVHRTNLDGVFLGCKYAIRAIRHTGAGSIINISSRSGLVGIPGAAAYASSKAAVRNHTKTVALYCAEQGLKVRCNSIHPAAILTPMWEPMLGADAGREERMAALVRDTPLRRFGLPEEVAAVALLLASDEATYITGSEFNIDGGLLAGAAATPVVLDESEA</sequence>
<reference evidence="3 4" key="1">
    <citation type="submission" date="2017-05" db="EMBL/GenBank/DDBJ databases">
        <authorList>
            <person name="Song R."/>
            <person name="Chenine A.L."/>
            <person name="Ruprecht R.M."/>
        </authorList>
    </citation>
    <scope>NUCLEOTIDE SEQUENCE [LARGE SCALE GENOMIC DNA]</scope>
    <source>
        <strain evidence="3 4">CFBP 1590</strain>
    </source>
</reference>
<dbReference type="Gene3D" id="3.40.50.720">
    <property type="entry name" value="NAD(P)-binding Rossmann-like Domain"/>
    <property type="match status" value="1"/>
</dbReference>
<dbReference type="InterPro" id="IPR036291">
    <property type="entry name" value="NAD(P)-bd_dom_sf"/>
</dbReference>
<dbReference type="GO" id="GO:0016491">
    <property type="term" value="F:oxidoreductase activity"/>
    <property type="evidence" value="ECO:0007669"/>
    <property type="project" value="UniProtKB-KW"/>
</dbReference>
<name>A0A1Y6JI43_PSEVI</name>
<dbReference type="InterPro" id="IPR002347">
    <property type="entry name" value="SDR_fam"/>
</dbReference>
<evidence type="ECO:0000313" key="4">
    <source>
        <dbReference type="Proteomes" id="UP000196842"/>
    </source>
</evidence>
<dbReference type="GeneID" id="47762046"/>
<dbReference type="PANTHER" id="PTHR24321:SF15">
    <property type="entry name" value="OXIDOREDUCTASE UCPA"/>
    <property type="match status" value="1"/>
</dbReference>
<evidence type="ECO:0000256" key="1">
    <source>
        <dbReference type="ARBA" id="ARBA00006484"/>
    </source>
</evidence>